<evidence type="ECO:0000313" key="1">
    <source>
        <dbReference type="EMBL" id="JAH12717.1"/>
    </source>
</evidence>
<reference evidence="1" key="2">
    <citation type="journal article" date="2015" name="Fish Shellfish Immunol.">
        <title>Early steps in the European eel (Anguilla anguilla)-Vibrio vulnificus interaction in the gills: Role of the RtxA13 toxin.</title>
        <authorList>
            <person name="Callol A."/>
            <person name="Pajuelo D."/>
            <person name="Ebbesson L."/>
            <person name="Teles M."/>
            <person name="MacKenzie S."/>
            <person name="Amaro C."/>
        </authorList>
    </citation>
    <scope>NUCLEOTIDE SEQUENCE</scope>
</reference>
<name>A0A0E9Q850_ANGAN</name>
<organism evidence="1">
    <name type="scientific">Anguilla anguilla</name>
    <name type="common">European freshwater eel</name>
    <name type="synonym">Muraena anguilla</name>
    <dbReference type="NCBI Taxonomy" id="7936"/>
    <lineage>
        <taxon>Eukaryota</taxon>
        <taxon>Metazoa</taxon>
        <taxon>Chordata</taxon>
        <taxon>Craniata</taxon>
        <taxon>Vertebrata</taxon>
        <taxon>Euteleostomi</taxon>
        <taxon>Actinopterygii</taxon>
        <taxon>Neopterygii</taxon>
        <taxon>Teleostei</taxon>
        <taxon>Anguilliformes</taxon>
        <taxon>Anguillidae</taxon>
        <taxon>Anguilla</taxon>
    </lineage>
</organism>
<protein>
    <submittedName>
        <fullName evidence="1">Uncharacterized protein</fullName>
    </submittedName>
</protein>
<reference evidence="1" key="1">
    <citation type="submission" date="2014-11" db="EMBL/GenBank/DDBJ databases">
        <authorList>
            <person name="Amaro Gonzalez C."/>
        </authorList>
    </citation>
    <scope>NUCLEOTIDE SEQUENCE</scope>
</reference>
<proteinExistence type="predicted"/>
<accession>A0A0E9Q850</accession>
<dbReference type="AlphaFoldDB" id="A0A0E9Q850"/>
<sequence length="78" mass="9033">MHSTWNTFNLRKGSPGLCCRESADDLICSDIRCRPVTSPASLFPTVLWHSWGCWFLDHIPKCNRIHIKAFSDDLIMRK</sequence>
<dbReference type="EMBL" id="GBXM01095860">
    <property type="protein sequence ID" value="JAH12717.1"/>
    <property type="molecule type" value="Transcribed_RNA"/>
</dbReference>